<dbReference type="InterPro" id="IPR006181">
    <property type="entry name" value="D-amino_acid_oxidase_CS"/>
</dbReference>
<feature type="binding site" evidence="6">
    <location>
        <position position="314"/>
    </location>
    <ligand>
        <name>D-dopa</name>
        <dbReference type="ChEBI" id="CHEBI:149689"/>
    </ligand>
</feature>
<protein>
    <recommendedName>
        <fullName evidence="7">FAD dependent oxidoreductase domain-containing protein</fullName>
    </recommendedName>
</protein>
<dbReference type="SUPFAM" id="SSF51971">
    <property type="entry name" value="Nucleotide-binding domain"/>
    <property type="match status" value="1"/>
</dbReference>
<dbReference type="OrthoDB" id="2015447at2759"/>
<evidence type="ECO:0000259" key="7">
    <source>
        <dbReference type="Pfam" id="PF01266"/>
    </source>
</evidence>
<dbReference type="Proteomes" id="UP001153618">
    <property type="component" value="Unassembled WGS sequence"/>
</dbReference>
<proteinExistence type="inferred from homology"/>
<dbReference type="Pfam" id="PF01266">
    <property type="entry name" value="DAO"/>
    <property type="match status" value="1"/>
</dbReference>
<evidence type="ECO:0000256" key="1">
    <source>
        <dbReference type="ARBA" id="ARBA00001974"/>
    </source>
</evidence>
<evidence type="ECO:0000256" key="4">
    <source>
        <dbReference type="ARBA" id="ARBA00022827"/>
    </source>
</evidence>
<accession>A0A9W4I0B0</accession>
<dbReference type="PANTHER" id="PTHR11530:SF11">
    <property type="entry name" value="D-ASPARTATE OXIDASE"/>
    <property type="match status" value="1"/>
</dbReference>
<keyword evidence="9" id="KW-1185">Reference proteome</keyword>
<comment type="cofactor">
    <cofactor evidence="1 6">
        <name>FAD</name>
        <dbReference type="ChEBI" id="CHEBI:57692"/>
    </cofactor>
</comment>
<dbReference type="GO" id="GO:0005737">
    <property type="term" value="C:cytoplasm"/>
    <property type="evidence" value="ECO:0007669"/>
    <property type="project" value="TreeGrafter"/>
</dbReference>
<gene>
    <name evidence="8" type="ORF">POLS_LOCUS6887</name>
</gene>
<feature type="domain" description="FAD dependent oxidoreductase" evidence="7">
    <location>
        <begin position="6"/>
        <end position="360"/>
    </location>
</feature>
<dbReference type="EMBL" id="CAJVOS010000038">
    <property type="protein sequence ID" value="CAG8178953.1"/>
    <property type="molecule type" value="Genomic_DNA"/>
</dbReference>
<evidence type="ECO:0000313" key="8">
    <source>
        <dbReference type="EMBL" id="CAG8178953.1"/>
    </source>
</evidence>
<keyword evidence="4 6" id="KW-0274">FAD</keyword>
<comment type="caution">
    <text evidence="8">The sequence shown here is derived from an EMBL/GenBank/DDBJ whole genome shotgun (WGS) entry which is preliminary data.</text>
</comment>
<evidence type="ECO:0000256" key="2">
    <source>
        <dbReference type="ARBA" id="ARBA00006730"/>
    </source>
</evidence>
<dbReference type="PANTHER" id="PTHR11530">
    <property type="entry name" value="D-AMINO ACID OXIDASE"/>
    <property type="match status" value="1"/>
</dbReference>
<dbReference type="InterPro" id="IPR023209">
    <property type="entry name" value="DAO"/>
</dbReference>
<feature type="binding site" evidence="6">
    <location>
        <begin position="47"/>
        <end position="48"/>
    </location>
    <ligand>
        <name>FAD</name>
        <dbReference type="ChEBI" id="CHEBI:57692"/>
    </ligand>
</feature>
<dbReference type="PIRSF" id="PIRSF000189">
    <property type="entry name" value="D-aa_oxidase"/>
    <property type="match status" value="1"/>
</dbReference>
<evidence type="ECO:0000256" key="6">
    <source>
        <dbReference type="PIRSR" id="PIRSR000189-1"/>
    </source>
</evidence>
<organism evidence="8 9">
    <name type="scientific">Penicillium olsonii</name>
    <dbReference type="NCBI Taxonomy" id="99116"/>
    <lineage>
        <taxon>Eukaryota</taxon>
        <taxon>Fungi</taxon>
        <taxon>Dikarya</taxon>
        <taxon>Ascomycota</taxon>
        <taxon>Pezizomycotina</taxon>
        <taxon>Eurotiomycetes</taxon>
        <taxon>Eurotiomycetidae</taxon>
        <taxon>Eurotiales</taxon>
        <taxon>Aspergillaceae</taxon>
        <taxon>Penicillium</taxon>
    </lineage>
</organism>
<evidence type="ECO:0000256" key="3">
    <source>
        <dbReference type="ARBA" id="ARBA00022630"/>
    </source>
</evidence>
<dbReference type="SUPFAM" id="SSF54373">
    <property type="entry name" value="FAD-linked reductases, C-terminal domain"/>
    <property type="match status" value="1"/>
</dbReference>
<sequence>MKHDSVVIVGAGIIGLNVALVLAKKGHGQHTTIIAEHLPGDTSIDYTSPWAGANFSAISASDENALRWDKLGYAHLLDLAAKDGRNAYVKETSSIEYWDEAPSAAKIDSMARYLKDVSLKFQITSSPSGIQCVSIFLYFAQFSEIPTQELPEGVAFGVKFTTITVNAPSHIQYLLSKLTEEYGVRVIRRKIPKVSSAFLSQHTKVVFNCTGNAARHLEGVNDSKCFPTRGQILLTRAPHISQNTMRHGKDYETYVIPRPYSNGNVILGGFMQKGISTADTFGDETRSILSRTKAMLPALDSPDTEILIALSGLRPSREGGARVEREDASLKDRGHRGVIVHNYGAGGTGFQAGYGMAVEAVSLVSQELHGLAPQASL</sequence>
<evidence type="ECO:0000313" key="9">
    <source>
        <dbReference type="Proteomes" id="UP001153618"/>
    </source>
</evidence>
<dbReference type="GO" id="GO:0019478">
    <property type="term" value="P:D-amino acid catabolic process"/>
    <property type="evidence" value="ECO:0007669"/>
    <property type="project" value="TreeGrafter"/>
</dbReference>
<evidence type="ECO:0000256" key="5">
    <source>
        <dbReference type="ARBA" id="ARBA00023002"/>
    </source>
</evidence>
<dbReference type="InterPro" id="IPR006076">
    <property type="entry name" value="FAD-dep_OxRdtase"/>
</dbReference>
<keyword evidence="5" id="KW-0560">Oxidoreductase</keyword>
<dbReference type="PROSITE" id="PS00677">
    <property type="entry name" value="DAO"/>
    <property type="match status" value="1"/>
</dbReference>
<name>A0A9W4I0B0_PENOL</name>
<comment type="similarity">
    <text evidence="2">Belongs to the DAMOX/DASOX family.</text>
</comment>
<feature type="binding site" evidence="6">
    <location>
        <position position="210"/>
    </location>
    <ligand>
        <name>FAD</name>
        <dbReference type="ChEBI" id="CHEBI:57692"/>
    </ligand>
</feature>
<dbReference type="AlphaFoldDB" id="A0A9W4I0B0"/>
<feature type="binding site" evidence="6">
    <location>
        <position position="254"/>
    </location>
    <ligand>
        <name>D-dopa</name>
        <dbReference type="ChEBI" id="CHEBI:149689"/>
    </ligand>
</feature>
<dbReference type="GO" id="GO:0071949">
    <property type="term" value="F:FAD binding"/>
    <property type="evidence" value="ECO:0007669"/>
    <property type="project" value="InterPro"/>
</dbReference>
<dbReference type="GO" id="GO:0003884">
    <property type="term" value="F:D-amino-acid oxidase activity"/>
    <property type="evidence" value="ECO:0007669"/>
    <property type="project" value="InterPro"/>
</dbReference>
<dbReference type="Gene3D" id="3.30.9.10">
    <property type="entry name" value="D-Amino Acid Oxidase, subunit A, domain 2"/>
    <property type="match status" value="1"/>
</dbReference>
<feature type="binding site" evidence="6">
    <location>
        <position position="347"/>
    </location>
    <ligand>
        <name>D-dopa</name>
        <dbReference type="ChEBI" id="CHEBI:149689"/>
    </ligand>
</feature>
<feature type="binding site" evidence="6">
    <location>
        <position position="247"/>
    </location>
    <ligand>
        <name>D-dopa</name>
        <dbReference type="ChEBI" id="CHEBI:149689"/>
    </ligand>
</feature>
<reference evidence="8" key="1">
    <citation type="submission" date="2021-07" db="EMBL/GenBank/DDBJ databases">
        <authorList>
            <person name="Branca A.L. A."/>
        </authorList>
    </citation>
    <scope>NUCLEOTIDE SEQUENCE</scope>
</reference>
<dbReference type="Gene3D" id="3.40.50.720">
    <property type="entry name" value="NAD(P)-binding Rossmann-like Domain"/>
    <property type="match status" value="1"/>
</dbReference>
<keyword evidence="3" id="KW-0285">Flavoprotein</keyword>